<evidence type="ECO:0000256" key="1">
    <source>
        <dbReference type="SAM" id="MobiDB-lite"/>
    </source>
</evidence>
<feature type="region of interest" description="Disordered" evidence="1">
    <location>
        <begin position="215"/>
        <end position="254"/>
    </location>
</feature>
<accession>A0A9W8IKK8</accession>
<feature type="compositionally biased region" description="Low complexity" evidence="1">
    <location>
        <begin position="48"/>
        <end position="78"/>
    </location>
</feature>
<comment type="caution">
    <text evidence="2">The sequence shown here is derived from an EMBL/GenBank/DDBJ whole genome shotgun (WGS) entry which is preliminary data.</text>
</comment>
<evidence type="ECO:0000313" key="3">
    <source>
        <dbReference type="Proteomes" id="UP001140074"/>
    </source>
</evidence>
<dbReference type="EMBL" id="JANBUY010000037">
    <property type="protein sequence ID" value="KAJ2866467.1"/>
    <property type="molecule type" value="Genomic_DNA"/>
</dbReference>
<organism evidence="2 3">
    <name type="scientific">Coemansia aciculifera</name>
    <dbReference type="NCBI Taxonomy" id="417176"/>
    <lineage>
        <taxon>Eukaryota</taxon>
        <taxon>Fungi</taxon>
        <taxon>Fungi incertae sedis</taxon>
        <taxon>Zoopagomycota</taxon>
        <taxon>Kickxellomycotina</taxon>
        <taxon>Kickxellomycetes</taxon>
        <taxon>Kickxellales</taxon>
        <taxon>Kickxellaceae</taxon>
        <taxon>Coemansia</taxon>
    </lineage>
</organism>
<gene>
    <name evidence="2" type="ORF">GGH94_001508</name>
</gene>
<dbReference type="Proteomes" id="UP001140074">
    <property type="component" value="Unassembled WGS sequence"/>
</dbReference>
<proteinExistence type="predicted"/>
<name>A0A9W8IKK8_9FUNG</name>
<sequence>MSATITLTTTAQHSLCLFSSSPPPPSAADEDVRAQQQQQQQRPTAVPSLSSASSSPSTSIHSSTDTESSASSSSRPGSFADTWPMAVEALAQRLWDCGREALLSRRSSNSDCNSTSHESKLVFDETGEAADICLGGGQEDTSAGLCDGPYVRIDYSASPPPPPPPPTLLPPATDLMDQHPPLQQRVACGRPPLIHYRPRTNPFKTMMRTPATATLDKPRLSSAAATSRACRRAEEAKAATSPPTTPSSTPPLLLTLTTTSSVSTGAASNNSPPPSCTHCKRGNFLEFCFVSDRCSCRCHDVCPCNPCLDIKDHRRNVLGAHKQRVSTMLPSRPSKAARVWAGDGHPPQIQHRQPSLCTLTT</sequence>
<keyword evidence="3" id="KW-1185">Reference proteome</keyword>
<feature type="compositionally biased region" description="Polar residues" evidence="1">
    <location>
        <begin position="350"/>
        <end position="361"/>
    </location>
</feature>
<protein>
    <submittedName>
        <fullName evidence="2">Uncharacterized protein</fullName>
    </submittedName>
</protein>
<feature type="region of interest" description="Disordered" evidence="1">
    <location>
        <begin position="337"/>
        <end position="361"/>
    </location>
</feature>
<dbReference type="AlphaFoldDB" id="A0A9W8IKK8"/>
<evidence type="ECO:0000313" key="2">
    <source>
        <dbReference type="EMBL" id="KAJ2866467.1"/>
    </source>
</evidence>
<feature type="compositionally biased region" description="Polar residues" evidence="1">
    <location>
        <begin position="1"/>
        <end position="13"/>
    </location>
</feature>
<feature type="region of interest" description="Disordered" evidence="1">
    <location>
        <begin position="1"/>
        <end position="78"/>
    </location>
</feature>
<reference evidence="2" key="1">
    <citation type="submission" date="2022-07" db="EMBL/GenBank/DDBJ databases">
        <title>Phylogenomic reconstructions and comparative analyses of Kickxellomycotina fungi.</title>
        <authorList>
            <person name="Reynolds N.K."/>
            <person name="Stajich J.E."/>
            <person name="Barry K."/>
            <person name="Grigoriev I.V."/>
            <person name="Crous P."/>
            <person name="Smith M.E."/>
        </authorList>
    </citation>
    <scope>NUCLEOTIDE SEQUENCE</scope>
    <source>
        <strain evidence="2">RSA 476</strain>
    </source>
</reference>